<organism evidence="1 2">
    <name type="scientific">Cronartium quercuum f. sp. fusiforme G11</name>
    <dbReference type="NCBI Taxonomy" id="708437"/>
    <lineage>
        <taxon>Eukaryota</taxon>
        <taxon>Fungi</taxon>
        <taxon>Dikarya</taxon>
        <taxon>Basidiomycota</taxon>
        <taxon>Pucciniomycotina</taxon>
        <taxon>Pucciniomycetes</taxon>
        <taxon>Pucciniales</taxon>
        <taxon>Coleosporiaceae</taxon>
        <taxon>Cronartium</taxon>
    </lineage>
</organism>
<protein>
    <submittedName>
        <fullName evidence="1">Uncharacterized protein</fullName>
    </submittedName>
</protein>
<dbReference type="Proteomes" id="UP000886653">
    <property type="component" value="Unassembled WGS sequence"/>
</dbReference>
<gene>
    <name evidence="1" type="ORF">CROQUDRAFT_134193</name>
</gene>
<evidence type="ECO:0000313" key="1">
    <source>
        <dbReference type="EMBL" id="KAG0144697.1"/>
    </source>
</evidence>
<dbReference type="AlphaFoldDB" id="A0A9P6TA10"/>
<keyword evidence="2" id="KW-1185">Reference proteome</keyword>
<accession>A0A9P6TA10</accession>
<name>A0A9P6TA10_9BASI</name>
<reference evidence="1" key="1">
    <citation type="submission" date="2013-11" db="EMBL/GenBank/DDBJ databases">
        <title>Genome sequence of the fusiform rust pathogen reveals effectors for host alternation and coevolution with pine.</title>
        <authorList>
            <consortium name="DOE Joint Genome Institute"/>
            <person name="Smith K."/>
            <person name="Pendleton A."/>
            <person name="Kubisiak T."/>
            <person name="Anderson C."/>
            <person name="Salamov A."/>
            <person name="Aerts A."/>
            <person name="Riley R."/>
            <person name="Clum A."/>
            <person name="Lindquist E."/>
            <person name="Ence D."/>
            <person name="Campbell M."/>
            <person name="Kronenberg Z."/>
            <person name="Feau N."/>
            <person name="Dhillon B."/>
            <person name="Hamelin R."/>
            <person name="Burleigh J."/>
            <person name="Smith J."/>
            <person name="Yandell M."/>
            <person name="Nelson C."/>
            <person name="Grigoriev I."/>
            <person name="Davis J."/>
        </authorList>
    </citation>
    <scope>NUCLEOTIDE SEQUENCE</scope>
    <source>
        <strain evidence="1">G11</strain>
    </source>
</reference>
<evidence type="ECO:0000313" key="2">
    <source>
        <dbReference type="Proteomes" id="UP000886653"/>
    </source>
</evidence>
<dbReference type="EMBL" id="MU167290">
    <property type="protein sequence ID" value="KAG0144697.1"/>
    <property type="molecule type" value="Genomic_DNA"/>
</dbReference>
<sequence length="546" mass="62914">MNAIDNIVQKSHVSNKPSGIEKPYLSSLDEKNSLWQKAHPGNEPVGLISGPDLCEHSELLREVCSLQVGISKLGQDLDEKFEDQIKFLKYALSFFHELSENYTKHIRLKSKSSNSILNQVQKVADYATKSLSAAVSTNLFMNQPGMADFDSIESYMNLYEVMQKGRKFGKLEKAALQLLRLRKNNLQIPVRFADLANFLLTNPDLEKPPTTNLETLAYFLAVKFDQDLSRPHQSIFKEVNHLQQLIQTSINEKKKIVIPNLINTEHESKEYLWAILAARALESLREEMSIAKFREETQEKKFKNANAQINEAVDYFYQKLSNSQEQSNLFSPRSKALMFYMAEDYMISDEIQPKDLSTKKAFSCLNFPENSPMENERLIGLGNGKLDVLMKIIPEEEKAELVYFWIRTFAFIPGIWHQFNTKEKAFIELLEEADQHRIIDSLNFTEMVAMMNYVEMSSDSTRQLAKESTMDYSQYQNRKELLPGTNESGTLKSVKAEFFPKLMEIYKLDNHHAHHFFQELTVVPETTTSINSQKSMWGMAPSMEKI</sequence>
<comment type="caution">
    <text evidence="1">The sequence shown here is derived from an EMBL/GenBank/DDBJ whole genome shotgun (WGS) entry which is preliminary data.</text>
</comment>
<proteinExistence type="predicted"/>